<feature type="region of interest" description="Disordered" evidence="1">
    <location>
        <begin position="25"/>
        <end position="48"/>
    </location>
</feature>
<dbReference type="AlphaFoldDB" id="A0A8J6MZE8"/>
<accession>A0A8J6MZE8</accession>
<organism evidence="2 3">
    <name type="scientific">Candidatus Desulfacyla euxinica</name>
    <dbReference type="NCBI Taxonomy" id="2841693"/>
    <lineage>
        <taxon>Bacteria</taxon>
        <taxon>Deltaproteobacteria</taxon>
        <taxon>Candidatus Desulfacyla</taxon>
    </lineage>
</organism>
<evidence type="ECO:0000256" key="1">
    <source>
        <dbReference type="SAM" id="MobiDB-lite"/>
    </source>
</evidence>
<protein>
    <submittedName>
        <fullName evidence="2">Uncharacterized protein</fullName>
    </submittedName>
</protein>
<comment type="caution">
    <text evidence="2">The sequence shown here is derived from an EMBL/GenBank/DDBJ whole genome shotgun (WGS) entry which is preliminary data.</text>
</comment>
<evidence type="ECO:0000313" key="3">
    <source>
        <dbReference type="Proteomes" id="UP000650524"/>
    </source>
</evidence>
<name>A0A8J6MZE8_9DELT</name>
<sequence>MKYDERFRIVFEGIEQLMTPPERPMKRIGFEVKEPKGRYGKRTGEKRG</sequence>
<gene>
    <name evidence="2" type="ORF">H8E19_07870</name>
</gene>
<reference evidence="2 3" key="1">
    <citation type="submission" date="2020-08" db="EMBL/GenBank/DDBJ databases">
        <title>Bridging the membrane lipid divide: bacteria of the FCB group superphylum have the potential to synthesize archaeal ether lipids.</title>
        <authorList>
            <person name="Villanueva L."/>
            <person name="Von Meijenfeldt F.A.B."/>
            <person name="Westbye A.B."/>
            <person name="Yadav S."/>
            <person name="Hopmans E.C."/>
            <person name="Dutilh B.E."/>
            <person name="Sinninghe Damste J.S."/>
        </authorList>
    </citation>
    <scope>NUCLEOTIDE SEQUENCE [LARGE SCALE GENOMIC DNA]</scope>
    <source>
        <strain evidence="2">NIOZ-UU27</strain>
    </source>
</reference>
<dbReference type="Proteomes" id="UP000650524">
    <property type="component" value="Unassembled WGS sequence"/>
</dbReference>
<dbReference type="EMBL" id="JACNJD010000200">
    <property type="protein sequence ID" value="MBC8177310.1"/>
    <property type="molecule type" value="Genomic_DNA"/>
</dbReference>
<evidence type="ECO:0000313" key="2">
    <source>
        <dbReference type="EMBL" id="MBC8177310.1"/>
    </source>
</evidence>
<proteinExistence type="predicted"/>